<protein>
    <submittedName>
        <fullName evidence="1">Uncharacterized protein</fullName>
    </submittedName>
</protein>
<keyword evidence="2" id="KW-1185">Reference proteome</keyword>
<reference evidence="2" key="1">
    <citation type="journal article" date="2020" name="Genome Biol.">
        <title>Gamete binning: chromosome-level and haplotype-resolved genome assembly enabled by high-throughput single-cell sequencing of gamete genomes.</title>
        <authorList>
            <person name="Campoy J.A."/>
            <person name="Sun H."/>
            <person name="Goel M."/>
            <person name="Jiao W.-B."/>
            <person name="Folz-Donahue K."/>
            <person name="Wang N."/>
            <person name="Rubio M."/>
            <person name="Liu C."/>
            <person name="Kukat C."/>
            <person name="Ruiz D."/>
            <person name="Huettel B."/>
            <person name="Schneeberger K."/>
        </authorList>
    </citation>
    <scope>NUCLEOTIDE SEQUENCE [LARGE SCALE GENOMIC DNA]</scope>
    <source>
        <strain evidence="2">cv. Rojo Pasion</strain>
    </source>
</reference>
<evidence type="ECO:0000313" key="1">
    <source>
        <dbReference type="EMBL" id="CAB4308839.1"/>
    </source>
</evidence>
<proteinExistence type="predicted"/>
<organism evidence="1 2">
    <name type="scientific">Prunus armeniaca</name>
    <name type="common">Apricot</name>
    <name type="synonym">Armeniaca vulgaris</name>
    <dbReference type="NCBI Taxonomy" id="36596"/>
    <lineage>
        <taxon>Eukaryota</taxon>
        <taxon>Viridiplantae</taxon>
        <taxon>Streptophyta</taxon>
        <taxon>Embryophyta</taxon>
        <taxon>Tracheophyta</taxon>
        <taxon>Spermatophyta</taxon>
        <taxon>Magnoliopsida</taxon>
        <taxon>eudicotyledons</taxon>
        <taxon>Gunneridae</taxon>
        <taxon>Pentapetalae</taxon>
        <taxon>rosids</taxon>
        <taxon>fabids</taxon>
        <taxon>Rosales</taxon>
        <taxon>Rosaceae</taxon>
        <taxon>Amygdaloideae</taxon>
        <taxon>Amygdaleae</taxon>
        <taxon>Prunus</taxon>
    </lineage>
</organism>
<evidence type="ECO:0000313" key="2">
    <source>
        <dbReference type="Proteomes" id="UP000507245"/>
    </source>
</evidence>
<accession>A0A6J5X4S3</accession>
<dbReference type="Proteomes" id="UP000507245">
    <property type="component" value="Unassembled WGS sequence"/>
</dbReference>
<sequence>MAQLPGNSLDSWAAQLPKNPSNSWVYIYY</sequence>
<gene>
    <name evidence="1" type="ORF">ORAREDHAP_LOCUS28977</name>
</gene>
<dbReference type="EMBL" id="CAEKKB010000004">
    <property type="protein sequence ID" value="CAB4308839.1"/>
    <property type="molecule type" value="Genomic_DNA"/>
</dbReference>
<dbReference type="AlphaFoldDB" id="A0A6J5X4S3"/>
<name>A0A6J5X4S3_PRUAR</name>